<accession>A0A845SNA3</accession>
<dbReference type="GO" id="GO:0005524">
    <property type="term" value="F:ATP binding"/>
    <property type="evidence" value="ECO:0007669"/>
    <property type="project" value="UniProtKB-UniRule"/>
</dbReference>
<evidence type="ECO:0000313" key="14">
    <source>
        <dbReference type="Proteomes" id="UP000461443"/>
    </source>
</evidence>
<keyword evidence="4 11" id="KW-0963">Cytoplasm</keyword>
<comment type="catalytic activity">
    <reaction evidence="10 11">
        <text>tRNA(Gly) + glycine + ATP = glycyl-tRNA(Gly) + AMP + diphosphate</text>
        <dbReference type="Rhea" id="RHEA:16013"/>
        <dbReference type="Rhea" id="RHEA-COMP:9664"/>
        <dbReference type="Rhea" id="RHEA-COMP:9683"/>
        <dbReference type="ChEBI" id="CHEBI:30616"/>
        <dbReference type="ChEBI" id="CHEBI:33019"/>
        <dbReference type="ChEBI" id="CHEBI:57305"/>
        <dbReference type="ChEBI" id="CHEBI:78442"/>
        <dbReference type="ChEBI" id="CHEBI:78522"/>
        <dbReference type="ChEBI" id="CHEBI:456215"/>
        <dbReference type="EC" id="6.1.1.14"/>
    </reaction>
</comment>
<dbReference type="InterPro" id="IPR008909">
    <property type="entry name" value="DALR_anticod-bd"/>
</dbReference>
<dbReference type="SUPFAM" id="SSF109604">
    <property type="entry name" value="HD-domain/PDEase-like"/>
    <property type="match status" value="1"/>
</dbReference>
<reference evidence="13 14" key="2">
    <citation type="submission" date="2020-02" db="EMBL/GenBank/DDBJ databases">
        <title>The new genus of Enterobacteriales.</title>
        <authorList>
            <person name="Kim I.S."/>
        </authorList>
    </citation>
    <scope>NUCLEOTIDE SEQUENCE [LARGE SCALE GENOMIC DNA]</scope>
    <source>
        <strain evidence="13 14">SAP-6</strain>
    </source>
</reference>
<keyword evidence="5 11" id="KW-0436">Ligase</keyword>
<evidence type="ECO:0000259" key="12">
    <source>
        <dbReference type="Pfam" id="PF05746"/>
    </source>
</evidence>
<comment type="subcellular location">
    <subcellularLocation>
        <location evidence="1 11">Cytoplasm</location>
    </subcellularLocation>
</comment>
<dbReference type="PRINTS" id="PR01045">
    <property type="entry name" value="TRNASYNTHGB"/>
</dbReference>
<evidence type="ECO:0000256" key="5">
    <source>
        <dbReference type="ARBA" id="ARBA00022598"/>
    </source>
</evidence>
<dbReference type="GO" id="GO:0005829">
    <property type="term" value="C:cytosol"/>
    <property type="evidence" value="ECO:0007669"/>
    <property type="project" value="TreeGrafter"/>
</dbReference>
<gene>
    <name evidence="11 13" type="primary">glyS</name>
    <name evidence="13" type="ORF">GRH90_18285</name>
</gene>
<evidence type="ECO:0000256" key="8">
    <source>
        <dbReference type="ARBA" id="ARBA00022917"/>
    </source>
</evidence>
<evidence type="ECO:0000256" key="10">
    <source>
        <dbReference type="ARBA" id="ARBA00047937"/>
    </source>
</evidence>
<proteinExistence type="inferred from homology"/>
<name>A0A845SNA3_9GAMM</name>
<dbReference type="Pfam" id="PF02092">
    <property type="entry name" value="tRNA_synt_2f"/>
    <property type="match status" value="1"/>
</dbReference>
<dbReference type="GO" id="GO:0004820">
    <property type="term" value="F:glycine-tRNA ligase activity"/>
    <property type="evidence" value="ECO:0007669"/>
    <property type="project" value="UniProtKB-UniRule"/>
</dbReference>
<reference evidence="13 14" key="1">
    <citation type="submission" date="2019-12" db="EMBL/GenBank/DDBJ databases">
        <authorList>
            <person name="Lee S.D."/>
        </authorList>
    </citation>
    <scope>NUCLEOTIDE SEQUENCE [LARGE SCALE GENOMIC DNA]</scope>
    <source>
        <strain evidence="13 14">SAP-6</strain>
    </source>
</reference>
<comment type="subunit">
    <text evidence="3 11">Tetramer of two alpha and two beta subunits.</text>
</comment>
<dbReference type="EC" id="6.1.1.14" evidence="11"/>
<sequence>MTQHTFLVEIGTEELPPKALRQLAQSFATLFGAELDGAHLPHGEIKWFASPRRLALKVSNLGVSQADSEIEKRGPAISQAFDADGQPTKAAVGWARGCGIAVEQAERLTTDKGEWLLYRASVKGKRAQELLHGMVNTALAKLPIPRMMRWGDSDTQFIRPVHTVTMLLGDELIPGRVLGIDSGRTVRGHRFMGEAELTLDNADQYPSLLLERGKVMADYELRKAQIKRDAEAAARDIGGIADLTDSLLEEVASLVEWPVVLTARFEEKFLAVPAEALVYTMKGDQKYFPVYDAQGKLLPHFIFVSNIESKDPRQVISGNEKVVRPRLADAEFFYNTDLKTRLEDRLPRLDTVLFQQRLGTVRDKSDRIESLAGIIAGQIGASVEHSARAGLLSKCDLVTNMVFEFTDTQGVMGMHYARHDGEPEDVALALKEQYQPRFSGDALPSTPVSCAVAIAEKMDTLAGIFGIGQHPKGDKDPFALRRAALGVLRIIVEKNLPLDLAALASEAARLYGEKLTNARVADDVVDFMLGRFRAWYQEEGHAVDTIQAVLARRPTRPADFDARVRAVTYFRTLDAAASLAAANKRVSNILAKATDTLNKDVRAAVLKDAVEIQLATHLTVLRDKLEPLFAAGRYQEALAELATLREPVDAFFDKVMVMDDNAEVRVNRLTLLDQLQKLFLRVADVSLLQ</sequence>
<comment type="similarity">
    <text evidence="2 11">Belongs to the class-II aminoacyl-tRNA synthetase family.</text>
</comment>
<dbReference type="HAMAP" id="MF_00255">
    <property type="entry name" value="Gly_tRNA_synth_beta"/>
    <property type="match status" value="1"/>
</dbReference>
<keyword evidence="8 11" id="KW-0648">Protein biosynthesis</keyword>
<evidence type="ECO:0000256" key="6">
    <source>
        <dbReference type="ARBA" id="ARBA00022741"/>
    </source>
</evidence>
<evidence type="ECO:0000256" key="11">
    <source>
        <dbReference type="HAMAP-Rule" id="MF_00255"/>
    </source>
</evidence>
<evidence type="ECO:0000256" key="2">
    <source>
        <dbReference type="ARBA" id="ARBA00008226"/>
    </source>
</evidence>
<dbReference type="PANTHER" id="PTHR30075">
    <property type="entry name" value="GLYCYL-TRNA SYNTHETASE"/>
    <property type="match status" value="1"/>
</dbReference>
<evidence type="ECO:0000256" key="4">
    <source>
        <dbReference type="ARBA" id="ARBA00022490"/>
    </source>
</evidence>
<dbReference type="GO" id="GO:0006426">
    <property type="term" value="P:glycyl-tRNA aminoacylation"/>
    <property type="evidence" value="ECO:0007669"/>
    <property type="project" value="UniProtKB-UniRule"/>
</dbReference>
<dbReference type="InterPro" id="IPR006194">
    <property type="entry name" value="Gly-tRNA-synth_heterodimer"/>
</dbReference>
<dbReference type="EMBL" id="WUBS01000013">
    <property type="protein sequence ID" value="NDL64687.1"/>
    <property type="molecule type" value="Genomic_DNA"/>
</dbReference>
<evidence type="ECO:0000256" key="1">
    <source>
        <dbReference type="ARBA" id="ARBA00004496"/>
    </source>
</evidence>
<keyword evidence="9 11" id="KW-0030">Aminoacyl-tRNA synthetase</keyword>
<dbReference type="AlphaFoldDB" id="A0A845SNA3"/>
<dbReference type="PANTHER" id="PTHR30075:SF2">
    <property type="entry name" value="GLYCINE--TRNA LIGASE, CHLOROPLASTIC_MITOCHONDRIAL 2"/>
    <property type="match status" value="1"/>
</dbReference>
<comment type="caution">
    <text evidence="13">The sequence shown here is derived from an EMBL/GenBank/DDBJ whole genome shotgun (WGS) entry which is preliminary data.</text>
</comment>
<feature type="domain" description="DALR anticodon binding" evidence="12">
    <location>
        <begin position="581"/>
        <end position="678"/>
    </location>
</feature>
<dbReference type="NCBIfam" id="TIGR00211">
    <property type="entry name" value="glyS"/>
    <property type="match status" value="1"/>
</dbReference>
<evidence type="ECO:0000256" key="9">
    <source>
        <dbReference type="ARBA" id="ARBA00023146"/>
    </source>
</evidence>
<evidence type="ECO:0000256" key="3">
    <source>
        <dbReference type="ARBA" id="ARBA00011209"/>
    </source>
</evidence>
<evidence type="ECO:0000313" key="13">
    <source>
        <dbReference type="EMBL" id="NDL64687.1"/>
    </source>
</evidence>
<organism evidence="13 14">
    <name type="scientific">Acerihabitans arboris</name>
    <dbReference type="NCBI Taxonomy" id="2691583"/>
    <lineage>
        <taxon>Bacteria</taxon>
        <taxon>Pseudomonadati</taxon>
        <taxon>Pseudomonadota</taxon>
        <taxon>Gammaproteobacteria</taxon>
        <taxon>Enterobacterales</taxon>
        <taxon>Pectobacteriaceae</taxon>
        <taxon>Acerihabitans</taxon>
    </lineage>
</organism>
<dbReference type="Pfam" id="PF05746">
    <property type="entry name" value="DALR_1"/>
    <property type="match status" value="1"/>
</dbReference>
<keyword evidence="7 11" id="KW-0067">ATP-binding</keyword>
<keyword evidence="14" id="KW-1185">Reference proteome</keyword>
<dbReference type="GO" id="GO:0006420">
    <property type="term" value="P:arginyl-tRNA aminoacylation"/>
    <property type="evidence" value="ECO:0007669"/>
    <property type="project" value="InterPro"/>
</dbReference>
<evidence type="ECO:0000256" key="7">
    <source>
        <dbReference type="ARBA" id="ARBA00022840"/>
    </source>
</evidence>
<protein>
    <recommendedName>
        <fullName evidence="11">Glycine--tRNA ligase beta subunit</fullName>
        <ecNumber evidence="11">6.1.1.14</ecNumber>
    </recommendedName>
    <alternativeName>
        <fullName evidence="11">Glycyl-tRNA synthetase beta subunit</fullName>
        <shortName evidence="11">GlyRS</shortName>
    </alternativeName>
</protein>
<dbReference type="GO" id="GO:0004814">
    <property type="term" value="F:arginine-tRNA ligase activity"/>
    <property type="evidence" value="ECO:0007669"/>
    <property type="project" value="InterPro"/>
</dbReference>
<dbReference type="RefSeq" id="WP_162367392.1">
    <property type="nucleotide sequence ID" value="NZ_WUBS01000013.1"/>
</dbReference>
<dbReference type="PROSITE" id="PS50861">
    <property type="entry name" value="AA_TRNA_LIGASE_II_GLYAB"/>
    <property type="match status" value="1"/>
</dbReference>
<keyword evidence="6 11" id="KW-0547">Nucleotide-binding</keyword>
<dbReference type="InterPro" id="IPR015944">
    <property type="entry name" value="Gly-tRNA-synth_bsu"/>
</dbReference>
<dbReference type="Proteomes" id="UP000461443">
    <property type="component" value="Unassembled WGS sequence"/>
</dbReference>